<reference evidence="2" key="1">
    <citation type="submission" date="2020-11" db="EMBL/GenBank/DDBJ databases">
        <authorList>
            <person name="Whitehead M."/>
        </authorList>
    </citation>
    <scope>NUCLEOTIDE SEQUENCE</scope>
    <source>
        <strain evidence="2">EGII</strain>
    </source>
</reference>
<evidence type="ECO:0000256" key="1">
    <source>
        <dbReference type="SAM" id="MobiDB-lite"/>
    </source>
</evidence>
<gene>
    <name evidence="2" type="ORF">CCAP1982_LOCUS4615</name>
</gene>
<dbReference type="OrthoDB" id="422839at2759"/>
<name>A0A811UFA6_CERCA</name>
<evidence type="ECO:0000313" key="2">
    <source>
        <dbReference type="EMBL" id="CAD6995913.1"/>
    </source>
</evidence>
<sequence>MELQFIEKLNALNYKYWAIMARTYLEKEELWDVIERKDPASNTLVREKRVKFILLCIIEPAFINDLPENVRSARELWLHFAGRFVKRRSVSQSPASSPTDKKRTVFFSK</sequence>
<accession>A0A811UFA6</accession>
<feature type="region of interest" description="Disordered" evidence="1">
    <location>
        <begin position="89"/>
        <end position="109"/>
    </location>
</feature>
<protein>
    <submittedName>
        <fullName evidence="2">(Mediterranean fruit fly) hypothetical protein</fullName>
    </submittedName>
</protein>
<dbReference type="EMBL" id="CAJHJT010000001">
    <property type="protein sequence ID" value="CAD6995913.1"/>
    <property type="molecule type" value="Genomic_DNA"/>
</dbReference>
<organism evidence="2 3">
    <name type="scientific">Ceratitis capitata</name>
    <name type="common">Mediterranean fruit fly</name>
    <name type="synonym">Tephritis capitata</name>
    <dbReference type="NCBI Taxonomy" id="7213"/>
    <lineage>
        <taxon>Eukaryota</taxon>
        <taxon>Metazoa</taxon>
        <taxon>Ecdysozoa</taxon>
        <taxon>Arthropoda</taxon>
        <taxon>Hexapoda</taxon>
        <taxon>Insecta</taxon>
        <taxon>Pterygota</taxon>
        <taxon>Neoptera</taxon>
        <taxon>Endopterygota</taxon>
        <taxon>Diptera</taxon>
        <taxon>Brachycera</taxon>
        <taxon>Muscomorpha</taxon>
        <taxon>Tephritoidea</taxon>
        <taxon>Tephritidae</taxon>
        <taxon>Ceratitis</taxon>
        <taxon>Ceratitis</taxon>
    </lineage>
</organism>
<comment type="caution">
    <text evidence="2">The sequence shown here is derived from an EMBL/GenBank/DDBJ whole genome shotgun (WGS) entry which is preliminary data.</text>
</comment>
<evidence type="ECO:0000313" key="3">
    <source>
        <dbReference type="Proteomes" id="UP000606786"/>
    </source>
</evidence>
<keyword evidence="3" id="KW-1185">Reference proteome</keyword>
<proteinExistence type="predicted"/>
<dbReference type="KEGG" id="ccat:101461970"/>
<dbReference type="Proteomes" id="UP000606786">
    <property type="component" value="Unassembled WGS sequence"/>
</dbReference>
<dbReference type="AlphaFoldDB" id="A0A811UFA6"/>